<evidence type="ECO:0000313" key="2">
    <source>
        <dbReference type="Proteomes" id="UP000230273"/>
    </source>
</evidence>
<reference evidence="1 2" key="1">
    <citation type="submission" date="2017-09" db="EMBL/GenBank/DDBJ databases">
        <title>Depth-based differentiation of microbial function through sediment-hosted aquifers and enrichment of novel symbionts in the deep terrestrial subsurface.</title>
        <authorList>
            <person name="Probst A.J."/>
            <person name="Ladd B."/>
            <person name="Jarett J.K."/>
            <person name="Geller-Mcgrath D.E."/>
            <person name="Sieber C.M."/>
            <person name="Emerson J.B."/>
            <person name="Anantharaman K."/>
            <person name="Thomas B.C."/>
            <person name="Malmstrom R."/>
            <person name="Stieglmeier M."/>
            <person name="Klingl A."/>
            <person name="Woyke T."/>
            <person name="Ryan C.M."/>
            <person name="Banfield J.F."/>
        </authorList>
    </citation>
    <scope>NUCLEOTIDE SEQUENCE [LARGE SCALE GENOMIC DNA]</scope>
    <source>
        <strain evidence="1">CG23_combo_of_CG06-09_8_20_14_all_38_19</strain>
    </source>
</reference>
<protein>
    <submittedName>
        <fullName evidence="1">Uncharacterized protein</fullName>
    </submittedName>
</protein>
<accession>A0A2G9YVH3</accession>
<proteinExistence type="predicted"/>
<name>A0A2G9YVH3_9BACT</name>
<sequence length="144" mass="16558">MEFYAVTTTSLYRVSDGKGKDGSPIIERIKVRKSSFLPVGCRLAGGNLIGIARTRIILYERDYLKIATKSRQTSEDAGPNNWRDQTAPIIGLFFRIQEAEECLGFEDWRVCDERWQKQTEEVLEAIGDSHQVFIFSKYDPISFR</sequence>
<dbReference type="EMBL" id="PCRP01000071">
    <property type="protein sequence ID" value="PIP23207.1"/>
    <property type="molecule type" value="Genomic_DNA"/>
</dbReference>
<gene>
    <name evidence="1" type="ORF">COX36_04480</name>
</gene>
<dbReference type="AlphaFoldDB" id="A0A2G9YVH3"/>
<evidence type="ECO:0000313" key="1">
    <source>
        <dbReference type="EMBL" id="PIP23207.1"/>
    </source>
</evidence>
<dbReference type="Proteomes" id="UP000230273">
    <property type="component" value="Unassembled WGS sequence"/>
</dbReference>
<comment type="caution">
    <text evidence="1">The sequence shown here is derived from an EMBL/GenBank/DDBJ whole genome shotgun (WGS) entry which is preliminary data.</text>
</comment>
<organism evidence="1 2">
    <name type="scientific">Candidatus Nealsonbacteria bacterium CG23_combo_of_CG06-09_8_20_14_all_38_19</name>
    <dbReference type="NCBI Taxonomy" id="1974721"/>
    <lineage>
        <taxon>Bacteria</taxon>
        <taxon>Candidatus Nealsoniibacteriota</taxon>
    </lineage>
</organism>